<sequence length="289" mass="31110">MDSIAPEFAGDHPGERELDRETAQPPAQRTRRVAGNQYALLDEAEHALIELLADVPVDVDAAQGALIAVREAVANAVQHGCAAHPGTVAVVDLAVESSRLVVRVADAGPGFDPRTVLDPLTPQQRLRPSGRGIFLMHHLMDSVEYAFPPGGGCVLTLRKTVIAARRDGEREERKGSGMDIKKRTADGVVIFDLNGKITIGEGAIQVREAVREALSDGQRRIVLNLAQVSSIDSSGLGELVSSYTTVQNHEGKIILLDLPPKIQDLLTITQLITVFDTYDDEKEAVASFS</sequence>
<dbReference type="Gene3D" id="3.30.565.10">
    <property type="entry name" value="Histidine kinase-like ATPase, C-terminal domain"/>
    <property type="match status" value="1"/>
</dbReference>
<dbReference type="NCBIfam" id="TIGR00377">
    <property type="entry name" value="ant_ant_sig"/>
    <property type="match status" value="1"/>
</dbReference>
<dbReference type="InterPro" id="IPR003594">
    <property type="entry name" value="HATPase_dom"/>
</dbReference>
<evidence type="ECO:0000313" key="5">
    <source>
        <dbReference type="EMBL" id="MFD1930903.1"/>
    </source>
</evidence>
<feature type="compositionally biased region" description="Basic and acidic residues" evidence="3">
    <location>
        <begin position="9"/>
        <end position="22"/>
    </location>
</feature>
<proteinExistence type="inferred from homology"/>
<accession>A0ABW4SMV2</accession>
<organism evidence="5 6">
    <name type="scientific">Nonomuraea mangrovi</name>
    <dbReference type="NCBI Taxonomy" id="2316207"/>
    <lineage>
        <taxon>Bacteria</taxon>
        <taxon>Bacillati</taxon>
        <taxon>Actinomycetota</taxon>
        <taxon>Actinomycetes</taxon>
        <taxon>Streptosporangiales</taxon>
        <taxon>Streptosporangiaceae</taxon>
        <taxon>Nonomuraea</taxon>
    </lineage>
</organism>
<dbReference type="Pfam" id="PF01740">
    <property type="entry name" value="STAS"/>
    <property type="match status" value="1"/>
</dbReference>
<dbReference type="Pfam" id="PF13581">
    <property type="entry name" value="HATPase_c_2"/>
    <property type="match status" value="1"/>
</dbReference>
<dbReference type="SUPFAM" id="SSF55874">
    <property type="entry name" value="ATPase domain of HSP90 chaperone/DNA topoisomerase II/histidine kinase"/>
    <property type="match status" value="1"/>
</dbReference>
<name>A0ABW4SMV2_9ACTN</name>
<feature type="domain" description="STAS" evidence="4">
    <location>
        <begin position="178"/>
        <end position="288"/>
    </location>
</feature>
<dbReference type="CDD" id="cd07043">
    <property type="entry name" value="STAS_anti-anti-sigma_factors"/>
    <property type="match status" value="1"/>
</dbReference>
<dbReference type="RefSeq" id="WP_379569751.1">
    <property type="nucleotide sequence ID" value="NZ_JBHUFV010000006.1"/>
</dbReference>
<reference evidence="6" key="1">
    <citation type="journal article" date="2019" name="Int. J. Syst. Evol. Microbiol.">
        <title>The Global Catalogue of Microorganisms (GCM) 10K type strain sequencing project: providing services to taxonomists for standard genome sequencing and annotation.</title>
        <authorList>
            <consortium name="The Broad Institute Genomics Platform"/>
            <consortium name="The Broad Institute Genome Sequencing Center for Infectious Disease"/>
            <person name="Wu L."/>
            <person name="Ma J."/>
        </authorList>
    </citation>
    <scope>NUCLEOTIDE SEQUENCE [LARGE SCALE GENOMIC DNA]</scope>
    <source>
        <strain evidence="6">ICMP 6774ER</strain>
    </source>
</reference>
<evidence type="ECO:0000256" key="1">
    <source>
        <dbReference type="ARBA" id="ARBA00009013"/>
    </source>
</evidence>
<comment type="similarity">
    <text evidence="1 2">Belongs to the anti-sigma-factor antagonist family.</text>
</comment>
<dbReference type="PROSITE" id="PS50801">
    <property type="entry name" value="STAS"/>
    <property type="match status" value="1"/>
</dbReference>
<feature type="region of interest" description="Disordered" evidence="3">
    <location>
        <begin position="1"/>
        <end position="32"/>
    </location>
</feature>
<evidence type="ECO:0000259" key="4">
    <source>
        <dbReference type="PROSITE" id="PS50801"/>
    </source>
</evidence>
<dbReference type="EMBL" id="JBHUFV010000006">
    <property type="protein sequence ID" value="MFD1930903.1"/>
    <property type="molecule type" value="Genomic_DNA"/>
</dbReference>
<evidence type="ECO:0000313" key="6">
    <source>
        <dbReference type="Proteomes" id="UP001597368"/>
    </source>
</evidence>
<evidence type="ECO:0000256" key="3">
    <source>
        <dbReference type="SAM" id="MobiDB-lite"/>
    </source>
</evidence>
<dbReference type="InterPro" id="IPR002645">
    <property type="entry name" value="STAS_dom"/>
</dbReference>
<keyword evidence="6" id="KW-1185">Reference proteome</keyword>
<dbReference type="InterPro" id="IPR003658">
    <property type="entry name" value="Anti-sigma_ant"/>
</dbReference>
<gene>
    <name evidence="5" type="ORF">ACFSKW_05365</name>
</gene>
<comment type="caution">
    <text evidence="5">The sequence shown here is derived from an EMBL/GenBank/DDBJ whole genome shotgun (WGS) entry which is preliminary data.</text>
</comment>
<evidence type="ECO:0000256" key="2">
    <source>
        <dbReference type="RuleBase" id="RU003749"/>
    </source>
</evidence>
<dbReference type="SUPFAM" id="SSF52091">
    <property type="entry name" value="SpoIIaa-like"/>
    <property type="match status" value="1"/>
</dbReference>
<dbReference type="Proteomes" id="UP001597368">
    <property type="component" value="Unassembled WGS sequence"/>
</dbReference>
<protein>
    <recommendedName>
        <fullName evidence="2">Anti-sigma factor antagonist</fullName>
    </recommendedName>
</protein>
<dbReference type="CDD" id="cd16936">
    <property type="entry name" value="HATPase_RsbW-like"/>
    <property type="match status" value="1"/>
</dbReference>
<dbReference type="PANTHER" id="PTHR33495">
    <property type="entry name" value="ANTI-SIGMA FACTOR ANTAGONIST TM_1081-RELATED-RELATED"/>
    <property type="match status" value="1"/>
</dbReference>
<dbReference type="Gene3D" id="3.30.750.24">
    <property type="entry name" value="STAS domain"/>
    <property type="match status" value="1"/>
</dbReference>
<dbReference type="InterPro" id="IPR036513">
    <property type="entry name" value="STAS_dom_sf"/>
</dbReference>
<dbReference type="InterPro" id="IPR036890">
    <property type="entry name" value="HATPase_C_sf"/>
</dbReference>